<organism evidence="2">
    <name type="scientific">viral metagenome</name>
    <dbReference type="NCBI Taxonomy" id="1070528"/>
    <lineage>
        <taxon>unclassified sequences</taxon>
        <taxon>metagenomes</taxon>
        <taxon>organismal metagenomes</taxon>
    </lineage>
</organism>
<feature type="domain" description="Peptidase C14 caspase" evidence="1">
    <location>
        <begin position="98"/>
        <end position="329"/>
    </location>
</feature>
<dbReference type="EMBL" id="MN740004">
    <property type="protein sequence ID" value="QHT82918.1"/>
    <property type="molecule type" value="Genomic_DNA"/>
</dbReference>
<dbReference type="InterPro" id="IPR029030">
    <property type="entry name" value="Caspase-like_dom_sf"/>
</dbReference>
<proteinExistence type="predicted"/>
<dbReference type="PANTHER" id="PTHR48104">
    <property type="entry name" value="METACASPASE-4"/>
    <property type="match status" value="1"/>
</dbReference>
<dbReference type="InterPro" id="IPR011600">
    <property type="entry name" value="Pept_C14_caspase"/>
</dbReference>
<dbReference type="GO" id="GO:0004197">
    <property type="term" value="F:cysteine-type endopeptidase activity"/>
    <property type="evidence" value="ECO:0007669"/>
    <property type="project" value="InterPro"/>
</dbReference>
<dbReference type="Gene3D" id="3.40.50.12660">
    <property type="match status" value="1"/>
</dbReference>
<protein>
    <recommendedName>
        <fullName evidence="1">Peptidase C14 caspase domain-containing protein</fullName>
    </recommendedName>
</protein>
<dbReference type="AlphaFoldDB" id="A0A6C0HQD3"/>
<dbReference type="GO" id="GO:0006508">
    <property type="term" value="P:proteolysis"/>
    <property type="evidence" value="ECO:0007669"/>
    <property type="project" value="InterPro"/>
</dbReference>
<dbReference type="Pfam" id="PF00656">
    <property type="entry name" value="Peptidase_C14"/>
    <property type="match status" value="1"/>
</dbReference>
<dbReference type="PANTHER" id="PTHR48104:SF30">
    <property type="entry name" value="METACASPASE-1"/>
    <property type="match status" value="1"/>
</dbReference>
<dbReference type="SUPFAM" id="SSF52129">
    <property type="entry name" value="Caspase-like"/>
    <property type="match status" value="1"/>
</dbReference>
<sequence length="341" mass="38681">MSSNPENPEVEIYKKNRTVELTTKYNNNKTTYNNSYKLAYNNIMKSNDATLLKNIKINNLNTQYNETIKKMTVDYNNSVSKINLFKVTPINIQNREKRRTLLVGINNYNGNNKLQGCKNDVLNVKNKLLTMGYNEKNIKTILDESASAKNILDSLTNLLTSSVSGDLLIFQYSGHGSYEIDKNVDEFNTNCDQDIVGVDLTTISDDILKSTIVKNLKPNVTLIALFDSCYSGSVLDLRYQYMDSLNNDKYIENMNELETSGNVIMISGCTDMQTSSDAYINNIDQGAMTWSFLKSLNDAANNITWRQLIVNMRKNLKDKNFSQIPQISSGNIMELDSKVFI</sequence>
<reference evidence="2" key="1">
    <citation type="journal article" date="2020" name="Nature">
        <title>Giant virus diversity and host interactions through global metagenomics.</title>
        <authorList>
            <person name="Schulz F."/>
            <person name="Roux S."/>
            <person name="Paez-Espino D."/>
            <person name="Jungbluth S."/>
            <person name="Walsh D.A."/>
            <person name="Denef V.J."/>
            <person name="McMahon K.D."/>
            <person name="Konstantinidis K.T."/>
            <person name="Eloe-Fadrosh E.A."/>
            <person name="Kyrpides N.C."/>
            <person name="Woyke T."/>
        </authorList>
    </citation>
    <scope>NUCLEOTIDE SEQUENCE</scope>
    <source>
        <strain evidence="2">GVMAG-M-3300023184-165</strain>
    </source>
</reference>
<evidence type="ECO:0000313" key="2">
    <source>
        <dbReference type="EMBL" id="QHT82918.1"/>
    </source>
</evidence>
<dbReference type="InterPro" id="IPR050452">
    <property type="entry name" value="Metacaspase"/>
</dbReference>
<evidence type="ECO:0000259" key="1">
    <source>
        <dbReference type="Pfam" id="PF00656"/>
    </source>
</evidence>
<dbReference type="GO" id="GO:0005737">
    <property type="term" value="C:cytoplasm"/>
    <property type="evidence" value="ECO:0007669"/>
    <property type="project" value="TreeGrafter"/>
</dbReference>
<accession>A0A6C0HQD3</accession>
<name>A0A6C0HQD3_9ZZZZ</name>